<dbReference type="EMBL" id="JAHMHQ010000014">
    <property type="protein sequence ID" value="KAK1634900.1"/>
    <property type="molecule type" value="Genomic_DNA"/>
</dbReference>
<dbReference type="GeneID" id="85475617"/>
<dbReference type="Proteomes" id="UP001243989">
    <property type="component" value="Unassembled WGS sequence"/>
</dbReference>
<reference evidence="1" key="1">
    <citation type="submission" date="2021-06" db="EMBL/GenBank/DDBJ databases">
        <title>Comparative genomics, transcriptomics and evolutionary studies reveal genomic signatures of adaptation to plant cell wall in hemibiotrophic fungi.</title>
        <authorList>
            <consortium name="DOE Joint Genome Institute"/>
            <person name="Baroncelli R."/>
            <person name="Diaz J.F."/>
            <person name="Benocci T."/>
            <person name="Peng M."/>
            <person name="Battaglia E."/>
            <person name="Haridas S."/>
            <person name="Andreopoulos W."/>
            <person name="Labutti K."/>
            <person name="Pangilinan J."/>
            <person name="Floch G.L."/>
            <person name="Makela M.R."/>
            <person name="Henrissat B."/>
            <person name="Grigoriev I.V."/>
            <person name="Crouch J.A."/>
            <person name="De Vries R.P."/>
            <person name="Sukno S.A."/>
            <person name="Thon M.R."/>
        </authorList>
    </citation>
    <scope>NUCLEOTIDE SEQUENCE</scope>
    <source>
        <strain evidence="1">CBS 102054</strain>
    </source>
</reference>
<accession>A0AAJ0EFE6</accession>
<dbReference type="AlphaFoldDB" id="A0AAJ0EFE6"/>
<name>A0AAJ0EFE6_9PEZI</name>
<gene>
    <name evidence="1" type="ORF">BDP81DRAFT_432203</name>
</gene>
<comment type="caution">
    <text evidence="1">The sequence shown here is derived from an EMBL/GenBank/DDBJ whole genome shotgun (WGS) entry which is preliminary data.</text>
</comment>
<organism evidence="1 2">
    <name type="scientific">Colletotrichum phormii</name>
    <dbReference type="NCBI Taxonomy" id="359342"/>
    <lineage>
        <taxon>Eukaryota</taxon>
        <taxon>Fungi</taxon>
        <taxon>Dikarya</taxon>
        <taxon>Ascomycota</taxon>
        <taxon>Pezizomycotina</taxon>
        <taxon>Sordariomycetes</taxon>
        <taxon>Hypocreomycetidae</taxon>
        <taxon>Glomerellales</taxon>
        <taxon>Glomerellaceae</taxon>
        <taxon>Colletotrichum</taxon>
        <taxon>Colletotrichum acutatum species complex</taxon>
    </lineage>
</organism>
<protein>
    <submittedName>
        <fullName evidence="1">Uncharacterized protein</fullName>
    </submittedName>
</protein>
<keyword evidence="2" id="KW-1185">Reference proteome</keyword>
<sequence length="61" mass="7083">MQSAGGSAGKRSRAQLERVCLQVDLRPPHPVRRDLKFLSKHRLKLWWCIVHLVARLPMPKD</sequence>
<evidence type="ECO:0000313" key="1">
    <source>
        <dbReference type="EMBL" id="KAK1634900.1"/>
    </source>
</evidence>
<evidence type="ECO:0000313" key="2">
    <source>
        <dbReference type="Proteomes" id="UP001243989"/>
    </source>
</evidence>
<dbReference type="RefSeq" id="XP_060443507.1">
    <property type="nucleotide sequence ID" value="XM_060590755.1"/>
</dbReference>
<proteinExistence type="predicted"/>